<dbReference type="CDD" id="cd15063">
    <property type="entry name" value="7tmA_Octopamine_R"/>
    <property type="match status" value="1"/>
</dbReference>
<evidence type="ECO:0000256" key="2">
    <source>
        <dbReference type="ARBA" id="ARBA00022475"/>
    </source>
</evidence>
<evidence type="ECO:0000256" key="3">
    <source>
        <dbReference type="ARBA" id="ARBA00022692"/>
    </source>
</evidence>
<feature type="transmembrane region" description="Helical" evidence="11">
    <location>
        <begin position="298"/>
        <end position="321"/>
    </location>
</feature>
<feature type="transmembrane region" description="Helical" evidence="11">
    <location>
        <begin position="179"/>
        <end position="200"/>
    </location>
</feature>
<keyword evidence="3 10" id="KW-0812">Transmembrane</keyword>
<feature type="transmembrane region" description="Helical" evidence="11">
    <location>
        <begin position="12"/>
        <end position="41"/>
    </location>
</feature>
<comment type="subcellular location">
    <subcellularLocation>
        <location evidence="1">Cell membrane</location>
        <topology evidence="1">Multi-pass membrane protein</topology>
    </subcellularLocation>
</comment>
<keyword evidence="4 11" id="KW-1133">Transmembrane helix</keyword>
<evidence type="ECO:0000256" key="5">
    <source>
        <dbReference type="ARBA" id="ARBA00023040"/>
    </source>
</evidence>
<dbReference type="Proteomes" id="UP000549394">
    <property type="component" value="Unassembled WGS sequence"/>
</dbReference>
<dbReference type="GO" id="GO:0005886">
    <property type="term" value="C:plasma membrane"/>
    <property type="evidence" value="ECO:0007669"/>
    <property type="project" value="UniProtKB-SubCell"/>
</dbReference>
<dbReference type="OrthoDB" id="6358729at2759"/>
<keyword evidence="7 10" id="KW-0675">Receptor</keyword>
<comment type="similarity">
    <text evidence="10">Belongs to the G-protein coupled receptor 1 family.</text>
</comment>
<dbReference type="PANTHER" id="PTHR24248:SF174">
    <property type="entry name" value="TYRAMINE_OCTOPAMINE RECEPTOR"/>
    <property type="match status" value="1"/>
</dbReference>
<dbReference type="PRINTS" id="PR00237">
    <property type="entry name" value="GPCRRHODOPSN"/>
</dbReference>
<dbReference type="PROSITE" id="PS50262">
    <property type="entry name" value="G_PROTEIN_RECEP_F1_2"/>
    <property type="match status" value="1"/>
</dbReference>
<accession>A0A7I8WBH6</accession>
<protein>
    <submittedName>
        <fullName evidence="13">DgyrCDS13709</fullName>
    </submittedName>
</protein>
<keyword evidence="2" id="KW-1003">Cell membrane</keyword>
<evidence type="ECO:0000313" key="14">
    <source>
        <dbReference type="Proteomes" id="UP000549394"/>
    </source>
</evidence>
<proteinExistence type="inferred from homology"/>
<feature type="domain" description="G-protein coupled receptors family 1 profile" evidence="12">
    <location>
        <begin position="32"/>
        <end position="349"/>
    </location>
</feature>
<dbReference type="InterPro" id="IPR000276">
    <property type="entry name" value="GPCR_Rhodpsn"/>
</dbReference>
<evidence type="ECO:0000256" key="4">
    <source>
        <dbReference type="ARBA" id="ARBA00022989"/>
    </source>
</evidence>
<evidence type="ECO:0000256" key="8">
    <source>
        <dbReference type="ARBA" id="ARBA00023180"/>
    </source>
</evidence>
<dbReference type="InterPro" id="IPR002233">
    <property type="entry name" value="ADR_fam"/>
</dbReference>
<dbReference type="Pfam" id="PF00001">
    <property type="entry name" value="7tm_1"/>
    <property type="match status" value="1"/>
</dbReference>
<evidence type="ECO:0000256" key="1">
    <source>
        <dbReference type="ARBA" id="ARBA00004651"/>
    </source>
</evidence>
<dbReference type="EMBL" id="CAJFCJ010000027">
    <property type="protein sequence ID" value="CAD5125500.1"/>
    <property type="molecule type" value="Genomic_DNA"/>
</dbReference>
<name>A0A7I8WBH6_9ANNE</name>
<dbReference type="PANTHER" id="PTHR24248">
    <property type="entry name" value="ADRENERGIC RECEPTOR-RELATED G-PROTEIN COUPLED RECEPTOR"/>
    <property type="match status" value="1"/>
</dbReference>
<evidence type="ECO:0000256" key="9">
    <source>
        <dbReference type="ARBA" id="ARBA00023224"/>
    </source>
</evidence>
<dbReference type="SUPFAM" id="SSF81321">
    <property type="entry name" value="Family A G protein-coupled receptor-like"/>
    <property type="match status" value="1"/>
</dbReference>
<dbReference type="SMART" id="SM01381">
    <property type="entry name" value="7TM_GPCR_Srsx"/>
    <property type="match status" value="1"/>
</dbReference>
<keyword evidence="5 10" id="KW-0297">G-protein coupled receptor</keyword>
<sequence length="399" mass="44818">MLNSTFPTDITNFFYVIPATLLGLIDSLIIAGNSLVIAAVITSYKLRTVTNMFIVSLACADLLLGLVVLPFSISKQVVKGWLFGTVWCSIWLAVDVWMCTASILNLCAISLDRYIAITRPFRYPAIINWRRGKILVFTVWISSFIICFPPLLGWKRDNSQGNGGNNTKAECNLTSEPGYIIYSALGSFYIPMCIMTFFYWRIYVAARRTAKGIKRGVLITKAGKMLLPSSPHEKVTLRVHRGGAVHQPAAVDNVYKVVNGVAQAHQNKKKVRDGNKPRCKNVRSHLKKVNKETKAAKTVGIIVGCFIFCWLPFFTIYFLGAFNVNVPVLAFDVFFWLGYCNSVINPCIYALFSKDFRFAFQRLLCCKCKDKQRKPKTLINMVNSLRHQVSSNPSESGSE</sequence>
<evidence type="ECO:0000256" key="6">
    <source>
        <dbReference type="ARBA" id="ARBA00023136"/>
    </source>
</evidence>
<evidence type="ECO:0000256" key="11">
    <source>
        <dbReference type="SAM" id="Phobius"/>
    </source>
</evidence>
<evidence type="ECO:0000256" key="7">
    <source>
        <dbReference type="ARBA" id="ARBA00023170"/>
    </source>
</evidence>
<dbReference type="PROSITE" id="PS00237">
    <property type="entry name" value="G_PROTEIN_RECEP_F1_1"/>
    <property type="match status" value="1"/>
</dbReference>
<keyword evidence="8" id="KW-0325">Glycoprotein</keyword>
<dbReference type="GO" id="GO:0004935">
    <property type="term" value="F:adrenergic receptor activity"/>
    <property type="evidence" value="ECO:0007669"/>
    <property type="project" value="InterPro"/>
</dbReference>
<keyword evidence="9 10" id="KW-0807">Transducer</keyword>
<evidence type="ECO:0000259" key="12">
    <source>
        <dbReference type="PROSITE" id="PS50262"/>
    </source>
</evidence>
<keyword evidence="6 11" id="KW-0472">Membrane</keyword>
<dbReference type="Gene3D" id="1.20.1070.10">
    <property type="entry name" value="Rhodopsin 7-helix transmembrane proteins"/>
    <property type="match status" value="1"/>
</dbReference>
<keyword evidence="14" id="KW-1185">Reference proteome</keyword>
<feature type="transmembrane region" description="Helical" evidence="11">
    <location>
        <begin position="80"/>
        <end position="111"/>
    </location>
</feature>
<dbReference type="AlphaFoldDB" id="A0A7I8WBH6"/>
<dbReference type="InterPro" id="IPR017452">
    <property type="entry name" value="GPCR_Rhodpsn_7TM"/>
</dbReference>
<reference evidence="13 14" key="1">
    <citation type="submission" date="2020-08" db="EMBL/GenBank/DDBJ databases">
        <authorList>
            <person name="Hejnol A."/>
        </authorList>
    </citation>
    <scope>NUCLEOTIDE SEQUENCE [LARGE SCALE GENOMIC DNA]</scope>
</reference>
<evidence type="ECO:0000313" key="13">
    <source>
        <dbReference type="EMBL" id="CAD5125500.1"/>
    </source>
</evidence>
<evidence type="ECO:0000256" key="10">
    <source>
        <dbReference type="RuleBase" id="RU000688"/>
    </source>
</evidence>
<gene>
    <name evidence="13" type="ORF">DGYR_LOCUS12868</name>
</gene>
<dbReference type="PRINTS" id="PR01103">
    <property type="entry name" value="ADRENERGICR"/>
</dbReference>
<feature type="transmembrane region" description="Helical" evidence="11">
    <location>
        <begin position="333"/>
        <end position="352"/>
    </location>
</feature>
<comment type="caution">
    <text evidence="13">The sequence shown here is derived from an EMBL/GenBank/DDBJ whole genome shotgun (WGS) entry which is preliminary data.</text>
</comment>
<feature type="transmembrane region" description="Helical" evidence="11">
    <location>
        <begin position="132"/>
        <end position="152"/>
    </location>
</feature>
<feature type="transmembrane region" description="Helical" evidence="11">
    <location>
        <begin position="53"/>
        <end position="74"/>
    </location>
</feature>
<organism evidence="13 14">
    <name type="scientific">Dimorphilus gyrociliatus</name>
    <dbReference type="NCBI Taxonomy" id="2664684"/>
    <lineage>
        <taxon>Eukaryota</taxon>
        <taxon>Metazoa</taxon>
        <taxon>Spiralia</taxon>
        <taxon>Lophotrochozoa</taxon>
        <taxon>Annelida</taxon>
        <taxon>Polychaeta</taxon>
        <taxon>Polychaeta incertae sedis</taxon>
        <taxon>Dinophilidae</taxon>
        <taxon>Dimorphilus</taxon>
    </lineage>
</organism>